<dbReference type="SUPFAM" id="SSF56672">
    <property type="entry name" value="DNA/RNA polymerases"/>
    <property type="match status" value="1"/>
</dbReference>
<feature type="domain" description="Reverse transcriptase Ty1/copia-type" evidence="2">
    <location>
        <begin position="341"/>
        <end position="511"/>
    </location>
</feature>
<feature type="transmembrane region" description="Helical" evidence="1">
    <location>
        <begin position="7"/>
        <end position="24"/>
    </location>
</feature>
<dbReference type="PANTHER" id="PTHR11439">
    <property type="entry name" value="GAG-POL-RELATED RETROTRANSPOSON"/>
    <property type="match status" value="1"/>
</dbReference>
<evidence type="ECO:0000259" key="2">
    <source>
        <dbReference type="Pfam" id="PF07727"/>
    </source>
</evidence>
<feature type="domain" description="GAG-pre-integrase" evidence="3">
    <location>
        <begin position="68"/>
        <end position="130"/>
    </location>
</feature>
<accession>A0A371FZM4</accession>
<dbReference type="InterPro" id="IPR025724">
    <property type="entry name" value="GAG-pre-integrase_dom"/>
</dbReference>
<feature type="transmembrane region" description="Helical" evidence="1">
    <location>
        <begin position="293"/>
        <end position="316"/>
    </location>
</feature>
<name>A0A371FZM4_MUCPR</name>
<dbReference type="InterPro" id="IPR043502">
    <property type="entry name" value="DNA/RNA_pol_sf"/>
</dbReference>
<gene>
    <name evidence="4" type="ORF">CR513_35559</name>
</gene>
<organism evidence="4 5">
    <name type="scientific">Mucuna pruriens</name>
    <name type="common">Velvet bean</name>
    <name type="synonym">Dolichos pruriens</name>
    <dbReference type="NCBI Taxonomy" id="157652"/>
    <lineage>
        <taxon>Eukaryota</taxon>
        <taxon>Viridiplantae</taxon>
        <taxon>Streptophyta</taxon>
        <taxon>Embryophyta</taxon>
        <taxon>Tracheophyta</taxon>
        <taxon>Spermatophyta</taxon>
        <taxon>Magnoliopsida</taxon>
        <taxon>eudicotyledons</taxon>
        <taxon>Gunneridae</taxon>
        <taxon>Pentapetalae</taxon>
        <taxon>rosids</taxon>
        <taxon>fabids</taxon>
        <taxon>Fabales</taxon>
        <taxon>Fabaceae</taxon>
        <taxon>Papilionoideae</taxon>
        <taxon>50 kb inversion clade</taxon>
        <taxon>NPAAA clade</taxon>
        <taxon>indigoferoid/millettioid clade</taxon>
        <taxon>Phaseoleae</taxon>
        <taxon>Mucuna</taxon>
    </lineage>
</organism>
<dbReference type="Proteomes" id="UP000257109">
    <property type="component" value="Unassembled WGS sequence"/>
</dbReference>
<evidence type="ECO:0008006" key="6">
    <source>
        <dbReference type="Google" id="ProtNLM"/>
    </source>
</evidence>
<reference evidence="4" key="1">
    <citation type="submission" date="2018-05" db="EMBL/GenBank/DDBJ databases">
        <title>Draft genome of Mucuna pruriens seed.</title>
        <authorList>
            <person name="Nnadi N.E."/>
            <person name="Vos R."/>
            <person name="Hasami M.H."/>
            <person name="Devisetty U.K."/>
            <person name="Aguiy J.C."/>
        </authorList>
    </citation>
    <scope>NUCLEOTIDE SEQUENCE [LARGE SCALE GENOMIC DNA]</scope>
    <source>
        <strain evidence="4">JCA_2017</strain>
    </source>
</reference>
<dbReference type="InterPro" id="IPR013103">
    <property type="entry name" value="RVT_2"/>
</dbReference>
<feature type="non-terminal residue" evidence="4">
    <location>
        <position position="1"/>
    </location>
</feature>
<dbReference type="Pfam" id="PF13976">
    <property type="entry name" value="gag_pre-integrs"/>
    <property type="match status" value="1"/>
</dbReference>
<dbReference type="Pfam" id="PF07727">
    <property type="entry name" value="RVT_2"/>
    <property type="match status" value="1"/>
</dbReference>
<dbReference type="PANTHER" id="PTHR11439:SF497">
    <property type="entry name" value="CYSTEINE-RICH RLK (RECEPTOR-LIKE PROTEIN KINASE) 8"/>
    <property type="match status" value="1"/>
</dbReference>
<dbReference type="EMBL" id="QJKJ01007332">
    <property type="protein sequence ID" value="RDX83513.1"/>
    <property type="molecule type" value="Genomic_DNA"/>
</dbReference>
<keyword evidence="1" id="KW-0812">Transmembrane</keyword>
<comment type="caution">
    <text evidence="4">The sequence shown here is derived from an EMBL/GenBank/DDBJ whole genome shotgun (WGS) entry which is preliminary data.</text>
</comment>
<protein>
    <recommendedName>
        <fullName evidence="6">Reverse transcriptase Ty1/copia-type domain-containing protein</fullName>
    </recommendedName>
</protein>
<keyword evidence="5" id="KW-1185">Reference proteome</keyword>
<proteinExistence type="predicted"/>
<evidence type="ECO:0000256" key="1">
    <source>
        <dbReference type="SAM" id="Phobius"/>
    </source>
</evidence>
<sequence>MKISRSILLIGINCLSLQCFFLSWSHNDCRVQFSQLGCLVQDQHSVKIITKGPKVGRLFPIHFLLSPNLSLPLVSCNFATVDYQVWHKRLGHPKSNVLHDMLKSSFLGNKHTPSLNAVHFDCISCKLGKSKILPFPNYHPNVTQPFDIIHSDVWGWHQLYLMSITNMLLLSLMIIVISLGFIFCTQKMKCFLLSNSFMLMFKPNSLPKSKFFALIMEGNTHHTHFRSSCNPMTLYLKGHAHQPHNKLGFSSPSLGNEPSFSQLFGHSPDYFTLHIFGCVMSIFLHKPNSMHNLFNVLFLDILLVKRVFYVMILIFVRFEVSRNVIFQEHIFFCNVNGSIDCYKAWLVVLGNKQEYGLDYDETFALVAKMTTVCTILALAASQYWPLHQIDVKNAFLHSDLKEEVYIKLLYGMHIPSPNIAPRVQFEKFRSTILGFSFTQSQYNPSLFLQRTPKGIMVLLVYVDDIVVIGSYQKEISRIKHMLYSTFQMKELGHLTYFLGLEQKYIQDLVQLAGLTNSTPIDTPFEVNVKYRQEEGDILDDPTLYHKLVGNLIYVTITCPNISFAIHNYKESLDISLAPQSVAYFFPTDSSLNLQAYSDADWAGFSNIRKFTTG</sequence>
<feature type="transmembrane region" description="Helical" evidence="1">
    <location>
        <begin position="159"/>
        <end position="184"/>
    </location>
</feature>
<dbReference type="OrthoDB" id="2012657at2759"/>
<evidence type="ECO:0000313" key="4">
    <source>
        <dbReference type="EMBL" id="RDX83513.1"/>
    </source>
</evidence>
<dbReference type="AlphaFoldDB" id="A0A371FZM4"/>
<keyword evidence="1" id="KW-1133">Transmembrane helix</keyword>
<evidence type="ECO:0000259" key="3">
    <source>
        <dbReference type="Pfam" id="PF13976"/>
    </source>
</evidence>
<dbReference type="STRING" id="157652.A0A371FZM4"/>
<keyword evidence="1" id="KW-0472">Membrane</keyword>
<evidence type="ECO:0000313" key="5">
    <source>
        <dbReference type="Proteomes" id="UP000257109"/>
    </source>
</evidence>